<feature type="transmembrane region" description="Helical" evidence="9">
    <location>
        <begin position="65"/>
        <end position="93"/>
    </location>
</feature>
<dbReference type="CDD" id="cd06261">
    <property type="entry name" value="TM_PBP2"/>
    <property type="match status" value="1"/>
</dbReference>
<organism evidence="11 12">
    <name type="scientific">Brotocaccenecus cirricatena</name>
    <dbReference type="NCBI Taxonomy" id="3064195"/>
    <lineage>
        <taxon>Bacteria</taxon>
        <taxon>Bacillati</taxon>
        <taxon>Bacillota</taxon>
        <taxon>Clostridia</taxon>
        <taxon>Eubacteriales</taxon>
        <taxon>Oscillospiraceae</taxon>
        <taxon>Brotocaccenecus</taxon>
    </lineage>
</organism>
<sequence length="232" mass="25439">MGQFFARWLAQLETTFVEKQRYLLLVDGLKNTLIITAGALVIGVVIGSLVAMIKYCGQDSRLLRPLCWLCSVYTTVIRGVPVVVQLLIFYFLILKSSDGLVVGIVTFGINSGAYVAELVRSGIAAVDPGQMEAGRSLGLSRLQSAWHIVLPQAMKNILPAIGNEMIALLKETAVAGYVAVQDLTRAGNLIRNNTYDSFNPLMLVAVVYLVLVIGMTQLLGLLERRLRRSDKR</sequence>
<dbReference type="GO" id="GO:0043190">
    <property type="term" value="C:ATP-binding cassette (ABC) transporter complex"/>
    <property type="evidence" value="ECO:0007669"/>
    <property type="project" value="InterPro"/>
</dbReference>
<comment type="similarity">
    <text evidence="2">Belongs to the binding-protein-dependent transport system permease family. HisMQ subfamily.</text>
</comment>
<dbReference type="PROSITE" id="PS50928">
    <property type="entry name" value="ABC_TM1"/>
    <property type="match status" value="1"/>
</dbReference>
<proteinExistence type="inferred from homology"/>
<keyword evidence="12" id="KW-1185">Reference proteome</keyword>
<dbReference type="Pfam" id="PF00528">
    <property type="entry name" value="BPD_transp_1"/>
    <property type="match status" value="1"/>
</dbReference>
<dbReference type="InterPro" id="IPR000515">
    <property type="entry name" value="MetI-like"/>
</dbReference>
<evidence type="ECO:0000256" key="6">
    <source>
        <dbReference type="ARBA" id="ARBA00022970"/>
    </source>
</evidence>
<dbReference type="InterPro" id="IPR043429">
    <property type="entry name" value="ArtM/GltK/GlnP/TcyL/YhdX-like"/>
</dbReference>
<keyword evidence="7 9" id="KW-1133">Transmembrane helix</keyword>
<dbReference type="InterPro" id="IPR010065">
    <property type="entry name" value="AA_ABC_transptr_permease_3TM"/>
</dbReference>
<evidence type="ECO:0000256" key="7">
    <source>
        <dbReference type="ARBA" id="ARBA00022989"/>
    </source>
</evidence>
<evidence type="ECO:0000313" key="11">
    <source>
        <dbReference type="EMBL" id="MCC2130019.1"/>
    </source>
</evidence>
<dbReference type="GO" id="GO:0022857">
    <property type="term" value="F:transmembrane transporter activity"/>
    <property type="evidence" value="ECO:0007669"/>
    <property type="project" value="InterPro"/>
</dbReference>
<comment type="caution">
    <text evidence="11">The sequence shown here is derived from an EMBL/GenBank/DDBJ whole genome shotgun (WGS) entry which is preliminary data.</text>
</comment>
<accession>A0AAE3AEV9</accession>
<keyword evidence="5 9" id="KW-0812">Transmembrane</keyword>
<evidence type="ECO:0000256" key="2">
    <source>
        <dbReference type="ARBA" id="ARBA00010072"/>
    </source>
</evidence>
<evidence type="ECO:0000256" key="4">
    <source>
        <dbReference type="ARBA" id="ARBA00022475"/>
    </source>
</evidence>
<comment type="subcellular location">
    <subcellularLocation>
        <location evidence="1 9">Cell membrane</location>
        <topology evidence="1 9">Multi-pass membrane protein</topology>
    </subcellularLocation>
</comment>
<evidence type="ECO:0000313" key="12">
    <source>
        <dbReference type="Proteomes" id="UP001199319"/>
    </source>
</evidence>
<keyword evidence="6" id="KW-0029">Amino-acid transport</keyword>
<gene>
    <name evidence="11" type="ORF">LKD37_10930</name>
</gene>
<dbReference type="EMBL" id="JAJEPW010000033">
    <property type="protein sequence ID" value="MCC2130019.1"/>
    <property type="molecule type" value="Genomic_DNA"/>
</dbReference>
<keyword evidence="8 9" id="KW-0472">Membrane</keyword>
<keyword evidence="3 9" id="KW-0813">Transport</keyword>
<evidence type="ECO:0000256" key="9">
    <source>
        <dbReference type="RuleBase" id="RU363032"/>
    </source>
</evidence>
<dbReference type="PANTHER" id="PTHR30614:SF20">
    <property type="entry name" value="GLUTAMINE TRANSPORT SYSTEM PERMEASE PROTEIN GLNP"/>
    <property type="match status" value="1"/>
</dbReference>
<keyword evidence="4" id="KW-1003">Cell membrane</keyword>
<dbReference type="PANTHER" id="PTHR30614">
    <property type="entry name" value="MEMBRANE COMPONENT OF AMINO ACID ABC TRANSPORTER"/>
    <property type="match status" value="1"/>
</dbReference>
<feature type="transmembrane region" description="Helical" evidence="9">
    <location>
        <begin position="33"/>
        <end position="53"/>
    </location>
</feature>
<feature type="transmembrane region" description="Helical" evidence="9">
    <location>
        <begin position="201"/>
        <end position="222"/>
    </location>
</feature>
<evidence type="ECO:0000259" key="10">
    <source>
        <dbReference type="PROSITE" id="PS50928"/>
    </source>
</evidence>
<dbReference type="SUPFAM" id="SSF161098">
    <property type="entry name" value="MetI-like"/>
    <property type="match status" value="1"/>
</dbReference>
<dbReference type="Proteomes" id="UP001199319">
    <property type="component" value="Unassembled WGS sequence"/>
</dbReference>
<name>A0AAE3AEV9_9FIRM</name>
<dbReference type="NCBIfam" id="TIGR01726">
    <property type="entry name" value="HEQRo_perm_3TM"/>
    <property type="match status" value="1"/>
</dbReference>
<evidence type="ECO:0000256" key="3">
    <source>
        <dbReference type="ARBA" id="ARBA00022448"/>
    </source>
</evidence>
<evidence type="ECO:0000256" key="1">
    <source>
        <dbReference type="ARBA" id="ARBA00004651"/>
    </source>
</evidence>
<dbReference type="AlphaFoldDB" id="A0AAE3AEV9"/>
<protein>
    <submittedName>
        <fullName evidence="11">Amino acid ABC transporter permease</fullName>
    </submittedName>
</protein>
<feature type="domain" description="ABC transmembrane type-1" evidence="10">
    <location>
        <begin position="29"/>
        <end position="219"/>
    </location>
</feature>
<dbReference type="Gene3D" id="1.10.3720.10">
    <property type="entry name" value="MetI-like"/>
    <property type="match status" value="1"/>
</dbReference>
<evidence type="ECO:0000256" key="5">
    <source>
        <dbReference type="ARBA" id="ARBA00022692"/>
    </source>
</evidence>
<evidence type="ECO:0000256" key="8">
    <source>
        <dbReference type="ARBA" id="ARBA00023136"/>
    </source>
</evidence>
<reference evidence="11" key="1">
    <citation type="submission" date="2021-10" db="EMBL/GenBank/DDBJ databases">
        <title>Anaerobic single-cell dispensing facilitates the cultivation of human gut bacteria.</title>
        <authorList>
            <person name="Afrizal A."/>
        </authorList>
    </citation>
    <scope>NUCLEOTIDE SEQUENCE</scope>
    <source>
        <strain evidence="11">CLA-AA-H272</strain>
    </source>
</reference>
<dbReference type="GO" id="GO:0006865">
    <property type="term" value="P:amino acid transport"/>
    <property type="evidence" value="ECO:0007669"/>
    <property type="project" value="UniProtKB-KW"/>
</dbReference>
<dbReference type="InterPro" id="IPR035906">
    <property type="entry name" value="MetI-like_sf"/>
</dbReference>